<gene>
    <name evidence="6" type="ORF">JC965_24680</name>
</gene>
<dbReference type="GO" id="GO:0032259">
    <property type="term" value="P:methylation"/>
    <property type="evidence" value="ECO:0007669"/>
    <property type="project" value="UniProtKB-KW"/>
</dbReference>
<reference evidence="6" key="1">
    <citation type="submission" date="2020-12" db="EMBL/GenBank/DDBJ databases">
        <title>GES Beta-lactamases isolated from hospital effluents in Brazil.</title>
        <authorList>
            <person name="Conte D."/>
            <person name="Mesa D."/>
            <person name="Palmeiro J.K."/>
            <person name="Dalla-Costa L.M."/>
        </authorList>
    </citation>
    <scope>NUCLEOTIDE SEQUENCE [LARGE SCALE GENOMIC DNA]</scope>
    <source>
        <strain evidence="6">Aero21</strain>
    </source>
</reference>
<dbReference type="EMBL" id="CP065937">
    <property type="protein sequence ID" value="QQA60915.1"/>
    <property type="molecule type" value="Genomic_DNA"/>
</dbReference>
<proteinExistence type="predicted"/>
<dbReference type="Pfam" id="PF00145">
    <property type="entry name" value="DNA_methylase"/>
    <property type="match status" value="1"/>
</dbReference>
<dbReference type="InterPro" id="IPR029063">
    <property type="entry name" value="SAM-dependent_MTases_sf"/>
</dbReference>
<evidence type="ECO:0000256" key="4">
    <source>
        <dbReference type="ARBA" id="ARBA00022747"/>
    </source>
</evidence>
<dbReference type="InterPro" id="IPR018117">
    <property type="entry name" value="C5_DNA_meth_AS"/>
</dbReference>
<name>A0A7T4C322_AERCA</name>
<dbReference type="GO" id="GO:0009307">
    <property type="term" value="P:DNA restriction-modification system"/>
    <property type="evidence" value="ECO:0007669"/>
    <property type="project" value="UniProtKB-KW"/>
</dbReference>
<comment type="catalytic activity">
    <reaction evidence="5">
        <text>a 2'-deoxycytidine in DNA + S-adenosyl-L-methionine = a 5-methyl-2'-deoxycytidine in DNA + S-adenosyl-L-homocysteine + H(+)</text>
        <dbReference type="Rhea" id="RHEA:13681"/>
        <dbReference type="Rhea" id="RHEA-COMP:11369"/>
        <dbReference type="Rhea" id="RHEA-COMP:11370"/>
        <dbReference type="ChEBI" id="CHEBI:15378"/>
        <dbReference type="ChEBI" id="CHEBI:57856"/>
        <dbReference type="ChEBI" id="CHEBI:59789"/>
        <dbReference type="ChEBI" id="CHEBI:85452"/>
        <dbReference type="ChEBI" id="CHEBI:85454"/>
        <dbReference type="EC" id="2.1.1.37"/>
    </reaction>
</comment>
<dbReference type="AlphaFoldDB" id="A0A7T4C322"/>
<evidence type="ECO:0000256" key="2">
    <source>
        <dbReference type="ARBA" id="ARBA00022679"/>
    </source>
</evidence>
<accession>A0A7T4C322</accession>
<dbReference type="SUPFAM" id="SSF53335">
    <property type="entry name" value="S-adenosyl-L-methionine-dependent methyltransferases"/>
    <property type="match status" value="1"/>
</dbReference>
<dbReference type="Gene3D" id="3.40.50.150">
    <property type="entry name" value="Vaccinia Virus protein VP39"/>
    <property type="match status" value="1"/>
</dbReference>
<dbReference type="InterPro" id="IPR001525">
    <property type="entry name" value="C5_MeTfrase"/>
</dbReference>
<evidence type="ECO:0000256" key="5">
    <source>
        <dbReference type="ARBA" id="ARBA00047422"/>
    </source>
</evidence>
<dbReference type="GO" id="GO:0003886">
    <property type="term" value="F:DNA (cytosine-5-)-methyltransferase activity"/>
    <property type="evidence" value="ECO:0007669"/>
    <property type="project" value="UniProtKB-EC"/>
</dbReference>
<organism evidence="6">
    <name type="scientific">Aeromonas caviae</name>
    <name type="common">Aeromonas punctata</name>
    <dbReference type="NCBI Taxonomy" id="648"/>
    <lineage>
        <taxon>Bacteria</taxon>
        <taxon>Pseudomonadati</taxon>
        <taxon>Pseudomonadota</taxon>
        <taxon>Gammaproteobacteria</taxon>
        <taxon>Aeromonadales</taxon>
        <taxon>Aeromonadaceae</taxon>
        <taxon>Aeromonas</taxon>
    </lineage>
</organism>
<dbReference type="PROSITE" id="PS00094">
    <property type="entry name" value="C5_MTASE_1"/>
    <property type="match status" value="1"/>
</dbReference>
<keyword evidence="2 6" id="KW-0808">Transferase</keyword>
<evidence type="ECO:0000313" key="6">
    <source>
        <dbReference type="EMBL" id="QQA60915.1"/>
    </source>
</evidence>
<keyword evidence="1 6" id="KW-0489">Methyltransferase</keyword>
<keyword evidence="4" id="KW-0680">Restriction system</keyword>
<evidence type="ECO:0000256" key="3">
    <source>
        <dbReference type="ARBA" id="ARBA00022691"/>
    </source>
</evidence>
<protein>
    <submittedName>
        <fullName evidence="6">DNA cytosine methyltransferase</fullName>
    </submittedName>
</protein>
<keyword evidence="3" id="KW-0949">S-adenosyl-L-methionine</keyword>
<evidence type="ECO:0000256" key="1">
    <source>
        <dbReference type="ARBA" id="ARBA00022603"/>
    </source>
</evidence>
<sequence>MDAESWQMILNGLEVDGVIGGPPCQGYSRMGKSDKDDPRRSLLGHFLEL</sequence>